<proteinExistence type="inferred from homology"/>
<dbReference type="InterPro" id="IPR003171">
    <property type="entry name" value="Mehydrof_redctse-like"/>
</dbReference>
<dbReference type="InterPro" id="IPR029041">
    <property type="entry name" value="FAD-linked_oxidoreductase-like"/>
</dbReference>
<dbReference type="GO" id="GO:0106312">
    <property type="term" value="F:methylenetetrahydrofolate reductase (NADH) activity"/>
    <property type="evidence" value="ECO:0007669"/>
    <property type="project" value="UniProtKB-EC"/>
</dbReference>
<keyword evidence="5 8" id="KW-0274">FAD</keyword>
<evidence type="ECO:0000256" key="3">
    <source>
        <dbReference type="ARBA" id="ARBA00006743"/>
    </source>
</evidence>
<sequence>MSQSTQPSNVRTLMQDFSLEMTGKDVEALREAAPAIPAGTRINVTFLGNEDLDMRVTAAKAVKELGFIPVPHISARRLRSEDELKEFLQALADVDAVKHVFAVGGDPAEPMGPYGSSLEMLQSGIFPDFGVEDVSIAGYPEGHPDISDEILARELNGKVDLLKEQNLSGVILTQFGFDTDPVAKWLNELAAQNIAIPVRIGVPGPAGIKRLLGYAKRFGVASSAGIVKKYGFSLTNLMGSAGPDKFLRNLAEEASTSNYQGTVGVHFYTFGGMAKTAEWAQDFTNKL</sequence>
<evidence type="ECO:0000256" key="4">
    <source>
        <dbReference type="ARBA" id="ARBA00022630"/>
    </source>
</evidence>
<comment type="catalytic activity">
    <reaction evidence="7">
        <text>(6S)-5-methyl-5,6,7,8-tetrahydrofolate + NAD(+) = (6R)-5,10-methylene-5,6,7,8-tetrahydrofolate + NADH + H(+)</text>
        <dbReference type="Rhea" id="RHEA:19821"/>
        <dbReference type="ChEBI" id="CHEBI:15378"/>
        <dbReference type="ChEBI" id="CHEBI:15636"/>
        <dbReference type="ChEBI" id="CHEBI:18608"/>
        <dbReference type="ChEBI" id="CHEBI:57540"/>
        <dbReference type="ChEBI" id="CHEBI:57945"/>
        <dbReference type="EC" id="1.5.1.54"/>
    </reaction>
    <physiologicalReaction direction="right-to-left" evidence="7">
        <dbReference type="Rhea" id="RHEA:19823"/>
    </physiologicalReaction>
</comment>
<accession>A0A921FJB7</accession>
<dbReference type="EMBL" id="DYXC01000002">
    <property type="protein sequence ID" value="HJF13204.1"/>
    <property type="molecule type" value="Genomic_DNA"/>
</dbReference>
<evidence type="ECO:0000313" key="9">
    <source>
        <dbReference type="EMBL" id="HJF13204.1"/>
    </source>
</evidence>
<dbReference type="GO" id="GO:0005829">
    <property type="term" value="C:cytosol"/>
    <property type="evidence" value="ECO:0007669"/>
    <property type="project" value="TreeGrafter"/>
</dbReference>
<name>A0A921FJB7_9MICC</name>
<evidence type="ECO:0000256" key="1">
    <source>
        <dbReference type="ARBA" id="ARBA00001974"/>
    </source>
</evidence>
<dbReference type="SUPFAM" id="SSF51730">
    <property type="entry name" value="FAD-linked oxidoreductase"/>
    <property type="match status" value="1"/>
</dbReference>
<dbReference type="GO" id="GO:0009086">
    <property type="term" value="P:methionine biosynthetic process"/>
    <property type="evidence" value="ECO:0007669"/>
    <property type="project" value="TreeGrafter"/>
</dbReference>
<keyword evidence="4 8" id="KW-0285">Flavoprotein</keyword>
<evidence type="ECO:0000256" key="2">
    <source>
        <dbReference type="ARBA" id="ARBA00004777"/>
    </source>
</evidence>
<organism evidence="9 10">
    <name type="scientific">Enteractinococcus helveticum</name>
    <dbReference type="NCBI Taxonomy" id="1837282"/>
    <lineage>
        <taxon>Bacteria</taxon>
        <taxon>Bacillati</taxon>
        <taxon>Actinomycetota</taxon>
        <taxon>Actinomycetes</taxon>
        <taxon>Micrococcales</taxon>
        <taxon>Micrococcaceae</taxon>
    </lineage>
</organism>
<dbReference type="RefSeq" id="WP_303901130.1">
    <property type="nucleotide sequence ID" value="NZ_DYXC01000002.1"/>
</dbReference>
<comment type="pathway">
    <text evidence="2 8">One-carbon metabolism; tetrahydrofolate interconversion.</text>
</comment>
<dbReference type="Pfam" id="PF02219">
    <property type="entry name" value="MTHFR"/>
    <property type="match status" value="1"/>
</dbReference>
<dbReference type="AlphaFoldDB" id="A0A921FJB7"/>
<keyword evidence="6 8" id="KW-0560">Oxidoreductase</keyword>
<gene>
    <name evidence="9" type="ORF">K8V32_00165</name>
</gene>
<comment type="caution">
    <text evidence="9">The sequence shown here is derived from an EMBL/GenBank/DDBJ whole genome shotgun (WGS) entry which is preliminary data.</text>
</comment>
<dbReference type="GO" id="GO:0035999">
    <property type="term" value="P:tetrahydrofolate interconversion"/>
    <property type="evidence" value="ECO:0007669"/>
    <property type="project" value="TreeGrafter"/>
</dbReference>
<dbReference type="PANTHER" id="PTHR45754">
    <property type="entry name" value="METHYLENETETRAHYDROFOLATE REDUCTASE"/>
    <property type="match status" value="1"/>
</dbReference>
<evidence type="ECO:0000256" key="6">
    <source>
        <dbReference type="ARBA" id="ARBA00023002"/>
    </source>
</evidence>
<evidence type="ECO:0000256" key="5">
    <source>
        <dbReference type="ARBA" id="ARBA00022827"/>
    </source>
</evidence>
<protein>
    <recommendedName>
        <fullName evidence="8">Methylenetetrahydrofolate reductase</fullName>
    </recommendedName>
</protein>
<reference evidence="9" key="2">
    <citation type="submission" date="2021-09" db="EMBL/GenBank/DDBJ databases">
        <authorList>
            <person name="Gilroy R."/>
        </authorList>
    </citation>
    <scope>NUCLEOTIDE SEQUENCE</scope>
    <source>
        <strain evidence="9">ChiHjej13B12-14962</strain>
    </source>
</reference>
<dbReference type="GO" id="GO:0071949">
    <property type="term" value="F:FAD binding"/>
    <property type="evidence" value="ECO:0007669"/>
    <property type="project" value="TreeGrafter"/>
</dbReference>
<dbReference type="PANTHER" id="PTHR45754:SF3">
    <property type="entry name" value="METHYLENETETRAHYDROFOLATE REDUCTASE (NADPH)"/>
    <property type="match status" value="1"/>
</dbReference>
<comment type="cofactor">
    <cofactor evidence="1 8">
        <name>FAD</name>
        <dbReference type="ChEBI" id="CHEBI:57692"/>
    </cofactor>
</comment>
<evidence type="ECO:0000256" key="7">
    <source>
        <dbReference type="ARBA" id="ARBA00048628"/>
    </source>
</evidence>
<comment type="similarity">
    <text evidence="3 8">Belongs to the methylenetetrahydrofolate reductase family.</text>
</comment>
<evidence type="ECO:0000313" key="10">
    <source>
        <dbReference type="Proteomes" id="UP000703315"/>
    </source>
</evidence>
<evidence type="ECO:0000256" key="8">
    <source>
        <dbReference type="RuleBase" id="RU003862"/>
    </source>
</evidence>
<reference evidence="9" key="1">
    <citation type="journal article" date="2021" name="PeerJ">
        <title>Extensive microbial diversity within the chicken gut microbiome revealed by metagenomics and culture.</title>
        <authorList>
            <person name="Gilroy R."/>
            <person name="Ravi A."/>
            <person name="Getino M."/>
            <person name="Pursley I."/>
            <person name="Horton D.L."/>
            <person name="Alikhan N.F."/>
            <person name="Baker D."/>
            <person name="Gharbi K."/>
            <person name="Hall N."/>
            <person name="Watson M."/>
            <person name="Adriaenssens E.M."/>
            <person name="Foster-Nyarko E."/>
            <person name="Jarju S."/>
            <person name="Secka A."/>
            <person name="Antonio M."/>
            <person name="Oren A."/>
            <person name="Chaudhuri R.R."/>
            <person name="La Ragione R."/>
            <person name="Hildebrand F."/>
            <person name="Pallen M.J."/>
        </authorList>
    </citation>
    <scope>NUCLEOTIDE SEQUENCE</scope>
    <source>
        <strain evidence="9">ChiHjej13B12-14962</strain>
    </source>
</reference>
<dbReference type="Proteomes" id="UP000703315">
    <property type="component" value="Unassembled WGS sequence"/>
</dbReference>
<dbReference type="Gene3D" id="3.20.20.220">
    <property type="match status" value="1"/>
</dbReference>